<dbReference type="InterPro" id="IPR000838">
    <property type="entry name" value="RNA_pol_sigma70_ECF_CS"/>
</dbReference>
<dbReference type="PANTHER" id="PTHR43133">
    <property type="entry name" value="RNA POLYMERASE ECF-TYPE SIGMA FACTO"/>
    <property type="match status" value="1"/>
</dbReference>
<organism evidence="11 12">
    <name type="scientific">Kytococcus sedentarius (strain ATCC 14392 / DSM 20547 / JCM 11482 / CCUG 33030 / NBRC 15357 / NCTC 11040 / CCM 314 / 541)</name>
    <name type="common">Micrococcus sedentarius</name>
    <dbReference type="NCBI Taxonomy" id="478801"/>
    <lineage>
        <taxon>Bacteria</taxon>
        <taxon>Bacillati</taxon>
        <taxon>Actinomycetota</taxon>
        <taxon>Actinomycetes</taxon>
        <taxon>Micrococcales</taxon>
        <taxon>Kytococcaceae</taxon>
        <taxon>Kytococcus</taxon>
    </lineage>
</organism>
<proteinExistence type="inferred from homology"/>
<dbReference type="eggNOG" id="COG3631">
    <property type="taxonomic scope" value="Bacteria"/>
</dbReference>
<evidence type="ECO:0000256" key="4">
    <source>
        <dbReference type="ARBA" id="ARBA00023082"/>
    </source>
</evidence>
<evidence type="ECO:0000256" key="2">
    <source>
        <dbReference type="ARBA" id="ARBA00011344"/>
    </source>
</evidence>
<evidence type="ECO:0000256" key="7">
    <source>
        <dbReference type="RuleBase" id="RU000716"/>
    </source>
</evidence>
<dbReference type="eggNOG" id="COG1595">
    <property type="taxonomic scope" value="Bacteria"/>
</dbReference>
<dbReference type="PROSITE" id="PS01063">
    <property type="entry name" value="SIGMA70_ECF"/>
    <property type="match status" value="1"/>
</dbReference>
<keyword evidence="4 7" id="KW-0731">Sigma factor</keyword>
<keyword evidence="3 7" id="KW-0805">Transcription regulation</keyword>
<dbReference type="InterPro" id="IPR013325">
    <property type="entry name" value="RNA_pol_sigma_r2"/>
</dbReference>
<dbReference type="GO" id="GO:0016987">
    <property type="term" value="F:sigma factor activity"/>
    <property type="evidence" value="ECO:0007669"/>
    <property type="project" value="UniProtKB-KW"/>
</dbReference>
<evidence type="ECO:0000256" key="6">
    <source>
        <dbReference type="ARBA" id="ARBA00023163"/>
    </source>
</evidence>
<reference evidence="11 12" key="1">
    <citation type="journal article" date="2009" name="Stand. Genomic Sci.">
        <title>Complete genome sequence of Kytococcus sedentarius type strain (541).</title>
        <authorList>
            <person name="Sims D."/>
            <person name="Brettin T."/>
            <person name="Detter J.C."/>
            <person name="Han C."/>
            <person name="Lapidus A."/>
            <person name="Copeland A."/>
            <person name="Glavina Del Rio T."/>
            <person name="Nolan M."/>
            <person name="Chen F."/>
            <person name="Lucas S."/>
            <person name="Tice H."/>
            <person name="Cheng J.F."/>
            <person name="Bruce D."/>
            <person name="Goodwin L."/>
            <person name="Pitluck S."/>
            <person name="Ovchinnikova G."/>
            <person name="Pati A."/>
            <person name="Ivanova N."/>
            <person name="Mavrommatis K."/>
            <person name="Chen A."/>
            <person name="Palaniappan K."/>
            <person name="D'haeseleer P."/>
            <person name="Chain P."/>
            <person name="Bristow J."/>
            <person name="Eisen J.A."/>
            <person name="Markowitz V."/>
            <person name="Hugenholtz P."/>
            <person name="Schneider S."/>
            <person name="Goker M."/>
            <person name="Pukall R."/>
            <person name="Kyrpides N.C."/>
            <person name="Klenk H.P."/>
        </authorList>
    </citation>
    <scope>NUCLEOTIDE SEQUENCE [LARGE SCALE GENOMIC DNA]</scope>
    <source>
        <strain evidence="12">ATCC 14392 / DSM 20547 / JCM 11482 / CCUG 33030 / NBRC 15357 / NCTC 11040 / CCM 314 / 541</strain>
    </source>
</reference>
<dbReference type="SUPFAM" id="SSF54427">
    <property type="entry name" value="NTF2-like"/>
    <property type="match status" value="1"/>
</dbReference>
<evidence type="ECO:0000313" key="12">
    <source>
        <dbReference type="Proteomes" id="UP000006666"/>
    </source>
</evidence>
<evidence type="ECO:0000256" key="1">
    <source>
        <dbReference type="ARBA" id="ARBA00010641"/>
    </source>
</evidence>
<dbReference type="Pfam" id="PF08281">
    <property type="entry name" value="Sigma70_r4_2"/>
    <property type="match status" value="1"/>
</dbReference>
<dbReference type="GO" id="GO:0006950">
    <property type="term" value="P:response to stress"/>
    <property type="evidence" value="ECO:0007669"/>
    <property type="project" value="UniProtKB-ARBA"/>
</dbReference>
<dbReference type="Pfam" id="PF12680">
    <property type="entry name" value="SnoaL_2"/>
    <property type="match status" value="1"/>
</dbReference>
<feature type="domain" description="SnoaL-like" evidence="10">
    <location>
        <begin position="199"/>
        <end position="296"/>
    </location>
</feature>
<dbReference type="PANTHER" id="PTHR43133:SF65">
    <property type="entry name" value="ECF RNA POLYMERASE SIGMA FACTOR SIGG"/>
    <property type="match status" value="1"/>
</dbReference>
<evidence type="ECO:0000259" key="9">
    <source>
        <dbReference type="Pfam" id="PF08281"/>
    </source>
</evidence>
<name>C7NL72_KYTSD</name>
<protein>
    <recommendedName>
        <fullName evidence="7">RNA polymerase sigma factor</fullName>
    </recommendedName>
</protein>
<dbReference type="InterPro" id="IPR036388">
    <property type="entry name" value="WH-like_DNA-bd_sf"/>
</dbReference>
<dbReference type="NCBIfam" id="NF006089">
    <property type="entry name" value="PRK08241.1"/>
    <property type="match status" value="1"/>
</dbReference>
<sequence>MSAGQSEKASVEAEYGALFDAHRREIVAHCYRMTGSFTDAEELAQETYLRAWRSRAQFDGRASGRTWLYRIATNACLDFLKSHERRTGPHASVAEILETEGGISPHPDHVDPAELVARKESTSLEVMAALLDLPVRQRAVLIARDLLEFDTAETAKLLDCPPTAVNSLLQRARARTRRLGADFAPHLEADDAPAVAQLVRAYLEAHGRGDITAVVELFTADARLSMPPEDPCVGRPEIHEFYAYLLDPANIGYWHLMETRANGAPAIANYIAPSPAGPFTALSIDVLRVDNRKISAMHSFLDASHFPTFGLPLTA</sequence>
<dbReference type="RefSeq" id="WP_012802032.1">
    <property type="nucleotide sequence ID" value="NC_013169.1"/>
</dbReference>
<dbReference type="SUPFAM" id="SSF88659">
    <property type="entry name" value="Sigma3 and sigma4 domains of RNA polymerase sigma factors"/>
    <property type="match status" value="1"/>
</dbReference>
<dbReference type="Gene3D" id="3.10.450.50">
    <property type="match status" value="1"/>
</dbReference>
<dbReference type="InterPro" id="IPR013324">
    <property type="entry name" value="RNA_pol_sigma_r3/r4-like"/>
</dbReference>
<evidence type="ECO:0000313" key="11">
    <source>
        <dbReference type="EMBL" id="ACV05614.1"/>
    </source>
</evidence>
<feature type="domain" description="RNA polymerase sigma factor 70 region 4 type 2" evidence="9">
    <location>
        <begin position="124"/>
        <end position="175"/>
    </location>
</feature>
<dbReference type="AlphaFoldDB" id="C7NL72"/>
<dbReference type="NCBIfam" id="TIGR02937">
    <property type="entry name" value="sigma70-ECF"/>
    <property type="match status" value="1"/>
</dbReference>
<gene>
    <name evidence="11" type="ordered locus">Ksed_05470</name>
</gene>
<dbReference type="SUPFAM" id="SSF88946">
    <property type="entry name" value="Sigma2 domain of RNA polymerase sigma factors"/>
    <property type="match status" value="1"/>
</dbReference>
<keyword evidence="5 7" id="KW-0238">DNA-binding</keyword>
<dbReference type="InterPro" id="IPR032710">
    <property type="entry name" value="NTF2-like_dom_sf"/>
</dbReference>
<dbReference type="Gene3D" id="1.10.1740.10">
    <property type="match status" value="1"/>
</dbReference>
<dbReference type="STRING" id="478801.Ksed_05470"/>
<dbReference type="KEGG" id="kse:Ksed_05470"/>
<dbReference type="InterPro" id="IPR014284">
    <property type="entry name" value="RNA_pol_sigma-70_dom"/>
</dbReference>
<dbReference type="GO" id="GO:0003677">
    <property type="term" value="F:DNA binding"/>
    <property type="evidence" value="ECO:0007669"/>
    <property type="project" value="UniProtKB-KW"/>
</dbReference>
<dbReference type="InterPro" id="IPR007627">
    <property type="entry name" value="RNA_pol_sigma70_r2"/>
</dbReference>
<dbReference type="Pfam" id="PF04542">
    <property type="entry name" value="Sigma70_r2"/>
    <property type="match status" value="1"/>
</dbReference>
<dbReference type="GO" id="GO:0006352">
    <property type="term" value="P:DNA-templated transcription initiation"/>
    <property type="evidence" value="ECO:0007669"/>
    <property type="project" value="InterPro"/>
</dbReference>
<comment type="similarity">
    <text evidence="1 7">Belongs to the sigma-70 factor family. ECF subfamily.</text>
</comment>
<evidence type="ECO:0000259" key="10">
    <source>
        <dbReference type="Pfam" id="PF12680"/>
    </source>
</evidence>
<keyword evidence="12" id="KW-1185">Reference proteome</keyword>
<dbReference type="EMBL" id="CP001686">
    <property type="protein sequence ID" value="ACV05614.1"/>
    <property type="molecule type" value="Genomic_DNA"/>
</dbReference>
<evidence type="ECO:0000259" key="8">
    <source>
        <dbReference type="Pfam" id="PF04542"/>
    </source>
</evidence>
<keyword evidence="6 7" id="KW-0804">Transcription</keyword>
<dbReference type="Proteomes" id="UP000006666">
    <property type="component" value="Chromosome"/>
</dbReference>
<dbReference type="InterPro" id="IPR037401">
    <property type="entry name" value="SnoaL-like"/>
</dbReference>
<accession>C7NL72</accession>
<evidence type="ECO:0000256" key="3">
    <source>
        <dbReference type="ARBA" id="ARBA00023015"/>
    </source>
</evidence>
<comment type="subunit">
    <text evidence="2">Interacts transiently with the RNA polymerase catalytic core formed by RpoA, RpoB, RpoC and RpoZ (2 alpha, 1 beta, 1 beta' and 1 omega subunit) to form the RNA polymerase holoenzyme that can initiate transcription.</text>
</comment>
<dbReference type="HOGENOM" id="CLU_043648_0_0_11"/>
<dbReference type="InterPro" id="IPR013249">
    <property type="entry name" value="RNA_pol_sigma70_r4_t2"/>
</dbReference>
<dbReference type="Gene3D" id="1.10.10.10">
    <property type="entry name" value="Winged helix-like DNA-binding domain superfamily/Winged helix DNA-binding domain"/>
    <property type="match status" value="1"/>
</dbReference>
<dbReference type="CDD" id="cd06171">
    <property type="entry name" value="Sigma70_r4"/>
    <property type="match status" value="1"/>
</dbReference>
<dbReference type="InterPro" id="IPR039425">
    <property type="entry name" value="RNA_pol_sigma-70-like"/>
</dbReference>
<evidence type="ECO:0000256" key="5">
    <source>
        <dbReference type="ARBA" id="ARBA00023125"/>
    </source>
</evidence>
<feature type="domain" description="RNA polymerase sigma-70 region 2" evidence="8">
    <location>
        <begin position="18"/>
        <end position="85"/>
    </location>
</feature>